<name>A0AAN8LJR8_9TELE</name>
<gene>
    <name evidence="1" type="ORF">J4Q44_G00281990</name>
</gene>
<evidence type="ECO:0000313" key="2">
    <source>
        <dbReference type="Proteomes" id="UP001356427"/>
    </source>
</evidence>
<evidence type="ECO:0000313" key="1">
    <source>
        <dbReference type="EMBL" id="KAK6302146.1"/>
    </source>
</evidence>
<accession>A0AAN8LJR8</accession>
<sequence length="99" mass="10959">MLLIYESILPISPNRPIGCLSKPRCCIQALTLAKSDRAGTQPIAPPRLFNCEDVIFLFLLLALPPPSLYRSSFSFLIPLSSPPPLLFLHRYVPVALKGI</sequence>
<comment type="caution">
    <text evidence="1">The sequence shown here is derived from an EMBL/GenBank/DDBJ whole genome shotgun (WGS) entry which is preliminary data.</text>
</comment>
<dbReference type="EMBL" id="JAGTTL010000026">
    <property type="protein sequence ID" value="KAK6302146.1"/>
    <property type="molecule type" value="Genomic_DNA"/>
</dbReference>
<keyword evidence="2" id="KW-1185">Reference proteome</keyword>
<organism evidence="1 2">
    <name type="scientific">Coregonus suidteri</name>
    <dbReference type="NCBI Taxonomy" id="861788"/>
    <lineage>
        <taxon>Eukaryota</taxon>
        <taxon>Metazoa</taxon>
        <taxon>Chordata</taxon>
        <taxon>Craniata</taxon>
        <taxon>Vertebrata</taxon>
        <taxon>Euteleostomi</taxon>
        <taxon>Actinopterygii</taxon>
        <taxon>Neopterygii</taxon>
        <taxon>Teleostei</taxon>
        <taxon>Protacanthopterygii</taxon>
        <taxon>Salmoniformes</taxon>
        <taxon>Salmonidae</taxon>
        <taxon>Coregoninae</taxon>
        <taxon>Coregonus</taxon>
    </lineage>
</organism>
<protein>
    <submittedName>
        <fullName evidence="1">Uncharacterized protein</fullName>
    </submittedName>
</protein>
<proteinExistence type="predicted"/>
<dbReference type="Proteomes" id="UP001356427">
    <property type="component" value="Unassembled WGS sequence"/>
</dbReference>
<reference evidence="1 2" key="1">
    <citation type="submission" date="2021-04" db="EMBL/GenBank/DDBJ databases">
        <authorList>
            <person name="De Guttry C."/>
            <person name="Zahm M."/>
            <person name="Klopp C."/>
            <person name="Cabau C."/>
            <person name="Louis A."/>
            <person name="Berthelot C."/>
            <person name="Parey E."/>
            <person name="Roest Crollius H."/>
            <person name="Montfort J."/>
            <person name="Robinson-Rechavi M."/>
            <person name="Bucao C."/>
            <person name="Bouchez O."/>
            <person name="Gislard M."/>
            <person name="Lluch J."/>
            <person name="Milhes M."/>
            <person name="Lampietro C."/>
            <person name="Lopez Roques C."/>
            <person name="Donnadieu C."/>
            <person name="Braasch I."/>
            <person name="Desvignes T."/>
            <person name="Postlethwait J."/>
            <person name="Bobe J."/>
            <person name="Wedekind C."/>
            <person name="Guiguen Y."/>
        </authorList>
    </citation>
    <scope>NUCLEOTIDE SEQUENCE [LARGE SCALE GENOMIC DNA]</scope>
    <source>
        <strain evidence="1">Cs_M1</strain>
        <tissue evidence="1">Blood</tissue>
    </source>
</reference>
<dbReference type="AlphaFoldDB" id="A0AAN8LJR8"/>